<gene>
    <name evidence="1" type="ORF">CS063_05165</name>
</gene>
<dbReference type="Proteomes" id="UP000224460">
    <property type="component" value="Unassembled WGS sequence"/>
</dbReference>
<protein>
    <submittedName>
        <fullName evidence="1">Sugar ABC transporter permease</fullName>
    </submittedName>
</protein>
<organism evidence="1 2">
    <name type="scientific">Sporanaerobium hydrogeniformans</name>
    <dbReference type="NCBI Taxonomy" id="3072179"/>
    <lineage>
        <taxon>Bacteria</taxon>
        <taxon>Bacillati</taxon>
        <taxon>Bacillota</taxon>
        <taxon>Clostridia</taxon>
        <taxon>Lachnospirales</taxon>
        <taxon>Lachnospiraceae</taxon>
        <taxon>Sporanaerobium</taxon>
    </lineage>
</organism>
<keyword evidence="2" id="KW-1185">Reference proteome</keyword>
<comment type="caution">
    <text evidence="1">The sequence shown here is derived from an EMBL/GenBank/DDBJ whole genome shotgun (WGS) entry which is preliminary data.</text>
</comment>
<evidence type="ECO:0000313" key="1">
    <source>
        <dbReference type="EMBL" id="PHV71440.1"/>
    </source>
</evidence>
<proteinExistence type="predicted"/>
<reference evidence="1" key="1">
    <citation type="submission" date="2017-10" db="EMBL/GenBank/DDBJ databases">
        <title>Genome sequence of cellulolytic Lachnospiraceae bacterium XHS1971 isolated from hotspring sediment.</title>
        <authorList>
            <person name="Vasudevan G."/>
            <person name="Joshi A.J."/>
            <person name="Hivarkar S."/>
            <person name="Lanjekar V.B."/>
            <person name="Dhakephalkar P.K."/>
            <person name="Dagar S."/>
        </authorList>
    </citation>
    <scope>NUCLEOTIDE SEQUENCE</scope>
    <source>
        <strain evidence="1">XHS1971</strain>
    </source>
</reference>
<evidence type="ECO:0000313" key="2">
    <source>
        <dbReference type="Proteomes" id="UP000224460"/>
    </source>
</evidence>
<sequence length="301" mass="33903">MAKQKVPSEAGIQISKPANAIWNVIFFITAIMCVYPLLLVFAVSFTDETQISMAGYTLFPQKLSLSAYAYIAKNMAAITRGYGVTIFVTIVGSAIGLLIMALYAYPLSREDFKYKAFFNFLAVVTMMFSGGLVPTYMVYVRILHLKDSLFSLILLYLFSAYYVMIIRTFYKQNVSTSLIEAAQIDGAGEFKIFFQIVLPLAKPALATVLMFSMLMYWNDWYGPLLYITKKELYNLQYLMYQIQAKIANLSLIANSPESVKDIPSEAARMAMAIVAIGPIILCYPFFQRYFEKGITLGGVKE</sequence>
<dbReference type="EMBL" id="PEDL01000003">
    <property type="protein sequence ID" value="PHV71440.1"/>
    <property type="molecule type" value="Genomic_DNA"/>
</dbReference>
<accession>A0AC61DEV2</accession>
<name>A0AC61DEV2_9FIRM</name>